<evidence type="ECO:0000313" key="1">
    <source>
        <dbReference type="EMBL" id="KAA6323475.1"/>
    </source>
</evidence>
<dbReference type="InterPro" id="IPR043502">
    <property type="entry name" value="DNA/RNA_pol_sf"/>
</dbReference>
<dbReference type="AlphaFoldDB" id="A0A5J4QQA7"/>
<name>A0A5J4QQA7_9EUKA</name>
<proteinExistence type="predicted"/>
<dbReference type="Gene3D" id="3.10.10.10">
    <property type="entry name" value="HIV Type 1 Reverse Transcriptase, subunit A, domain 1"/>
    <property type="match status" value="1"/>
</dbReference>
<accession>A0A5J4QQA7</accession>
<organism evidence="1 2">
    <name type="scientific">Streblomastix strix</name>
    <dbReference type="NCBI Taxonomy" id="222440"/>
    <lineage>
        <taxon>Eukaryota</taxon>
        <taxon>Metamonada</taxon>
        <taxon>Preaxostyla</taxon>
        <taxon>Oxymonadida</taxon>
        <taxon>Streblomastigidae</taxon>
        <taxon>Streblomastix</taxon>
    </lineage>
</organism>
<dbReference type="Proteomes" id="UP000324800">
    <property type="component" value="Unassembled WGS sequence"/>
</dbReference>
<dbReference type="SUPFAM" id="SSF56672">
    <property type="entry name" value="DNA/RNA polymerases"/>
    <property type="match status" value="1"/>
</dbReference>
<comment type="caution">
    <text evidence="1">The sequence shown here is derived from an EMBL/GenBank/DDBJ whole genome shotgun (WGS) entry which is preliminary data.</text>
</comment>
<evidence type="ECO:0000313" key="2">
    <source>
        <dbReference type="Proteomes" id="UP000324800"/>
    </source>
</evidence>
<dbReference type="InterPro" id="IPR043128">
    <property type="entry name" value="Rev_trsase/Diguanyl_cyclase"/>
</dbReference>
<reference evidence="1 2" key="1">
    <citation type="submission" date="2019-03" db="EMBL/GenBank/DDBJ databases">
        <title>Single cell metagenomics reveals metabolic interactions within the superorganism composed of flagellate Streblomastix strix and complex community of Bacteroidetes bacteria on its surface.</title>
        <authorList>
            <person name="Treitli S.C."/>
            <person name="Kolisko M."/>
            <person name="Husnik F."/>
            <person name="Keeling P."/>
            <person name="Hampl V."/>
        </authorList>
    </citation>
    <scope>NUCLEOTIDE SEQUENCE [LARGE SCALE GENOMIC DNA]</scope>
    <source>
        <strain evidence="1">ST1C</strain>
    </source>
</reference>
<dbReference type="EMBL" id="SNRW01044636">
    <property type="protein sequence ID" value="KAA6323475.1"/>
    <property type="molecule type" value="Genomic_DNA"/>
</dbReference>
<evidence type="ECO:0008006" key="3">
    <source>
        <dbReference type="Google" id="ProtNLM"/>
    </source>
</evidence>
<gene>
    <name evidence="1" type="ORF">EZS28_054309</name>
</gene>
<protein>
    <recommendedName>
        <fullName evidence="3">Reverse transcriptase domain-containing protein</fullName>
    </recommendedName>
</protein>
<sequence length="88" mass="10482">MTSNYTRLRKFKMDGSKFINQITEKADYAKTLDLEEVYHHINVSDNILPCFGFAFKGMTYCYRRFSYGFKNSSFIFNKKLVIALREIR</sequence>
<dbReference type="Gene3D" id="3.30.70.270">
    <property type="match status" value="1"/>
</dbReference>